<accession>A0A2J6R3Y1</accession>
<comment type="similarity">
    <text evidence="1">Belongs to the TCP11 family.</text>
</comment>
<dbReference type="Gene3D" id="3.30.160.60">
    <property type="entry name" value="Classic Zinc Finger"/>
    <property type="match status" value="1"/>
</dbReference>
<dbReference type="OrthoDB" id="654211at2759"/>
<reference evidence="5 6" key="1">
    <citation type="submission" date="2016-04" db="EMBL/GenBank/DDBJ databases">
        <title>A degradative enzymes factory behind the ericoid mycorrhizal symbiosis.</title>
        <authorList>
            <consortium name="DOE Joint Genome Institute"/>
            <person name="Martino E."/>
            <person name="Morin E."/>
            <person name="Grelet G."/>
            <person name="Kuo A."/>
            <person name="Kohler A."/>
            <person name="Daghino S."/>
            <person name="Barry K."/>
            <person name="Choi C."/>
            <person name="Cichocki N."/>
            <person name="Clum A."/>
            <person name="Copeland A."/>
            <person name="Hainaut M."/>
            <person name="Haridas S."/>
            <person name="Labutti K."/>
            <person name="Lindquist E."/>
            <person name="Lipzen A."/>
            <person name="Khouja H.-R."/>
            <person name="Murat C."/>
            <person name="Ohm R."/>
            <person name="Olson A."/>
            <person name="Spatafora J."/>
            <person name="Veneault-Fourrey C."/>
            <person name="Henrissat B."/>
            <person name="Grigoriev I."/>
            <person name="Martin F."/>
            <person name="Perotto S."/>
        </authorList>
    </citation>
    <scope>NUCLEOTIDE SEQUENCE [LARGE SCALE GENOMIC DNA]</scope>
    <source>
        <strain evidence="5 6">F</strain>
    </source>
</reference>
<feature type="domain" description="C2H2-type" evidence="4">
    <location>
        <begin position="149"/>
        <end position="172"/>
    </location>
</feature>
<dbReference type="EMBL" id="KZ613956">
    <property type="protein sequence ID" value="PMD33218.1"/>
    <property type="molecule type" value="Genomic_DNA"/>
</dbReference>
<dbReference type="Pfam" id="PF05794">
    <property type="entry name" value="Tcp11"/>
    <property type="match status" value="1"/>
</dbReference>
<keyword evidence="2" id="KW-0863">Zinc-finger</keyword>
<keyword evidence="2" id="KW-0479">Metal-binding</keyword>
<dbReference type="STRING" id="1149755.A0A2J6R3Y1"/>
<dbReference type="PANTHER" id="PTHR12832:SF11">
    <property type="entry name" value="LD23868P"/>
    <property type="match status" value="1"/>
</dbReference>
<keyword evidence="6" id="KW-1185">Reference proteome</keyword>
<dbReference type="PANTHER" id="PTHR12832">
    <property type="entry name" value="TESTIS-SPECIFIC PROTEIN PBS13 T-COMPLEX 11"/>
    <property type="match status" value="1"/>
</dbReference>
<dbReference type="InterPro" id="IPR013087">
    <property type="entry name" value="Znf_C2H2_type"/>
</dbReference>
<dbReference type="SMART" id="SM00355">
    <property type="entry name" value="ZnF_C2H2"/>
    <property type="match status" value="3"/>
</dbReference>
<dbReference type="GO" id="GO:0010737">
    <property type="term" value="P:protein kinase A signaling"/>
    <property type="evidence" value="ECO:0007669"/>
    <property type="project" value="TreeGrafter"/>
</dbReference>
<dbReference type="AlphaFoldDB" id="A0A2J6R3Y1"/>
<protein>
    <recommendedName>
        <fullName evidence="4">C2H2-type domain-containing protein</fullName>
    </recommendedName>
</protein>
<feature type="compositionally biased region" description="Polar residues" evidence="3">
    <location>
        <begin position="103"/>
        <end position="128"/>
    </location>
</feature>
<dbReference type="InterPro" id="IPR036236">
    <property type="entry name" value="Znf_C2H2_sf"/>
</dbReference>
<gene>
    <name evidence="5" type="ORF">L207DRAFT_535272</name>
</gene>
<organism evidence="5 6">
    <name type="scientific">Hyaloscypha variabilis (strain UAMH 11265 / GT02V1 / F)</name>
    <name type="common">Meliniomyces variabilis</name>
    <dbReference type="NCBI Taxonomy" id="1149755"/>
    <lineage>
        <taxon>Eukaryota</taxon>
        <taxon>Fungi</taxon>
        <taxon>Dikarya</taxon>
        <taxon>Ascomycota</taxon>
        <taxon>Pezizomycotina</taxon>
        <taxon>Leotiomycetes</taxon>
        <taxon>Helotiales</taxon>
        <taxon>Hyaloscyphaceae</taxon>
        <taxon>Hyaloscypha</taxon>
        <taxon>Hyaloscypha variabilis</taxon>
    </lineage>
</organism>
<evidence type="ECO:0000313" key="5">
    <source>
        <dbReference type="EMBL" id="PMD33218.1"/>
    </source>
</evidence>
<evidence type="ECO:0000259" key="4">
    <source>
        <dbReference type="PROSITE" id="PS50157"/>
    </source>
</evidence>
<evidence type="ECO:0000256" key="2">
    <source>
        <dbReference type="PROSITE-ProRule" id="PRU00042"/>
    </source>
</evidence>
<evidence type="ECO:0000313" key="6">
    <source>
        <dbReference type="Proteomes" id="UP000235786"/>
    </source>
</evidence>
<dbReference type="PROSITE" id="PS50157">
    <property type="entry name" value="ZINC_FINGER_C2H2_2"/>
    <property type="match status" value="1"/>
</dbReference>
<name>A0A2J6R3Y1_HYAVF</name>
<dbReference type="Proteomes" id="UP000235786">
    <property type="component" value="Unassembled WGS sequence"/>
</dbReference>
<evidence type="ECO:0000256" key="3">
    <source>
        <dbReference type="SAM" id="MobiDB-lite"/>
    </source>
</evidence>
<proteinExistence type="inferred from homology"/>
<feature type="region of interest" description="Disordered" evidence="3">
    <location>
        <begin position="365"/>
        <end position="385"/>
    </location>
</feature>
<feature type="region of interest" description="Disordered" evidence="3">
    <location>
        <begin position="103"/>
        <end position="137"/>
    </location>
</feature>
<dbReference type="GO" id="GO:0008270">
    <property type="term" value="F:zinc ion binding"/>
    <property type="evidence" value="ECO:0007669"/>
    <property type="project" value="UniProtKB-KW"/>
</dbReference>
<sequence length="425" mass="47395">MDHVWRRPQNLGCYNNDLTDPSLLYLSQSELDSYQIWYPESVENLFTHYNGEPCSVNGDDGIPLETAASPVPLTSHDTNVPTSDVISSNPTPSDPWSAFSTPAAKTNDTSPSTITFTPSGSQSQSTAAYATPAAGNQRSDDHVEEAVEFRCPHCSEEKPTLGELNRHIKTHTLPYLCNFPGCGIGKATQRDVDRHKDTHGKIRLYFCPVPGCPWHVNGPKVGFSRRLDNAKRHLKSHANNHDLSVLREDSQGRLIECRGGGGWVFLAELDEFALCLSQLLKCHCAPIRDQSIEEAINNIRNSYRYGDRMLLKNGIDHLLYVLEAMKLDVVIHHIRCLNPFRIEDNVSFEQKFFMKKIIAKRRANTGARLPRAETQDGPRPPTATPPFEEYFVIAIGKLSAISSSEQQPLAAALDELGHRHGTEDV</sequence>
<keyword evidence="2" id="KW-0862">Zinc</keyword>
<dbReference type="InterPro" id="IPR008862">
    <property type="entry name" value="Tcp11"/>
</dbReference>
<evidence type="ECO:0000256" key="1">
    <source>
        <dbReference type="ARBA" id="ARBA00010954"/>
    </source>
</evidence>
<dbReference type="SUPFAM" id="SSF57667">
    <property type="entry name" value="beta-beta-alpha zinc fingers"/>
    <property type="match status" value="1"/>
</dbReference>